<name>A0ABQ2MXX5_9MICO</name>
<evidence type="ECO:0000313" key="5">
    <source>
        <dbReference type="EMBL" id="GGO59865.1"/>
    </source>
</evidence>
<dbReference type="PANTHER" id="PTHR46796">
    <property type="entry name" value="HTH-TYPE TRANSCRIPTIONAL ACTIVATOR RHAS-RELATED"/>
    <property type="match status" value="1"/>
</dbReference>
<protein>
    <recommendedName>
        <fullName evidence="4">HTH araC/xylS-type domain-containing protein</fullName>
    </recommendedName>
</protein>
<dbReference type="InterPro" id="IPR009057">
    <property type="entry name" value="Homeodomain-like_sf"/>
</dbReference>
<dbReference type="InterPro" id="IPR018060">
    <property type="entry name" value="HTH_AraC"/>
</dbReference>
<dbReference type="InterPro" id="IPR050204">
    <property type="entry name" value="AraC_XylS_family_regulators"/>
</dbReference>
<evidence type="ECO:0000256" key="1">
    <source>
        <dbReference type="ARBA" id="ARBA00023015"/>
    </source>
</evidence>
<dbReference type="SMART" id="SM00342">
    <property type="entry name" value="HTH_ARAC"/>
    <property type="match status" value="1"/>
</dbReference>
<keyword evidence="1" id="KW-0805">Transcription regulation</keyword>
<dbReference type="Gene3D" id="1.10.10.60">
    <property type="entry name" value="Homeodomain-like"/>
    <property type="match status" value="1"/>
</dbReference>
<evidence type="ECO:0000313" key="6">
    <source>
        <dbReference type="Proteomes" id="UP000638043"/>
    </source>
</evidence>
<dbReference type="PROSITE" id="PS01124">
    <property type="entry name" value="HTH_ARAC_FAMILY_2"/>
    <property type="match status" value="1"/>
</dbReference>
<dbReference type="RefSeq" id="WP_188699710.1">
    <property type="nucleotide sequence ID" value="NZ_BMMQ01000001.1"/>
</dbReference>
<gene>
    <name evidence="5" type="ORF">GCM10010910_03860</name>
</gene>
<dbReference type="SUPFAM" id="SSF46689">
    <property type="entry name" value="Homeodomain-like"/>
    <property type="match status" value="2"/>
</dbReference>
<dbReference type="Pfam" id="PF12833">
    <property type="entry name" value="HTH_18"/>
    <property type="match status" value="1"/>
</dbReference>
<organism evidence="5 6">
    <name type="scientific">Microbacterium nanhaiense</name>
    <dbReference type="NCBI Taxonomy" id="1301026"/>
    <lineage>
        <taxon>Bacteria</taxon>
        <taxon>Bacillati</taxon>
        <taxon>Actinomycetota</taxon>
        <taxon>Actinomycetes</taxon>
        <taxon>Micrococcales</taxon>
        <taxon>Microbacteriaceae</taxon>
        <taxon>Microbacterium</taxon>
    </lineage>
</organism>
<keyword evidence="3" id="KW-0804">Transcription</keyword>
<evidence type="ECO:0000256" key="2">
    <source>
        <dbReference type="ARBA" id="ARBA00023125"/>
    </source>
</evidence>
<accession>A0ABQ2MXX5</accession>
<dbReference type="EMBL" id="BMMQ01000001">
    <property type="protein sequence ID" value="GGO59865.1"/>
    <property type="molecule type" value="Genomic_DNA"/>
</dbReference>
<proteinExistence type="predicted"/>
<dbReference type="Proteomes" id="UP000638043">
    <property type="component" value="Unassembled WGS sequence"/>
</dbReference>
<sequence>MEHFDGALNDEDERPWIPVDVKTRKFTAPSHPVAYDCVKLMLIRSGTVLLHAKDRCRLLRPGDLVVLCAVTLCGALPRNEVEVSTAYVDPDYLLDQIAWRHAEVLPDRYAAAEVIERTYAEHVQVHHLGNDLARDFGAVFDALEASVAEVTRERGFYPVQAAFSLLLEQMDRIVPFDPIRTMSTPSRLIEPQPSRAKYAPVREDLLALFSAVKSDLSRPWTVEEMAHVAHLSPRHLTRVFLDAMGRTPRAAVSAMRAKEMCRLLRETDLTIEQAGHVVGWHSRSYARQAFAVIVGMTPSRYRAQARGRYSDMHGRNTDESVG</sequence>
<keyword evidence="6" id="KW-1185">Reference proteome</keyword>
<feature type="domain" description="HTH araC/xylS-type" evidence="4">
    <location>
        <begin position="206"/>
        <end position="304"/>
    </location>
</feature>
<dbReference type="PANTHER" id="PTHR46796:SF13">
    <property type="entry name" value="HTH-TYPE TRANSCRIPTIONAL ACTIVATOR RHAS"/>
    <property type="match status" value="1"/>
</dbReference>
<evidence type="ECO:0000259" key="4">
    <source>
        <dbReference type="PROSITE" id="PS01124"/>
    </source>
</evidence>
<evidence type="ECO:0000256" key="3">
    <source>
        <dbReference type="ARBA" id="ARBA00023163"/>
    </source>
</evidence>
<comment type="caution">
    <text evidence="5">The sequence shown here is derived from an EMBL/GenBank/DDBJ whole genome shotgun (WGS) entry which is preliminary data.</text>
</comment>
<keyword evidence="2" id="KW-0238">DNA-binding</keyword>
<reference evidence="6" key="1">
    <citation type="journal article" date="2019" name="Int. J. Syst. Evol. Microbiol.">
        <title>The Global Catalogue of Microorganisms (GCM) 10K type strain sequencing project: providing services to taxonomists for standard genome sequencing and annotation.</title>
        <authorList>
            <consortium name="The Broad Institute Genomics Platform"/>
            <consortium name="The Broad Institute Genome Sequencing Center for Infectious Disease"/>
            <person name="Wu L."/>
            <person name="Ma J."/>
        </authorList>
    </citation>
    <scope>NUCLEOTIDE SEQUENCE [LARGE SCALE GENOMIC DNA]</scope>
    <source>
        <strain evidence="6">CGMCC 4.7181</strain>
    </source>
</reference>